<organism evidence="2 3">
    <name type="scientific">Striga asiatica</name>
    <name type="common">Asiatic witchweed</name>
    <name type="synonym">Buchnera asiatica</name>
    <dbReference type="NCBI Taxonomy" id="4170"/>
    <lineage>
        <taxon>Eukaryota</taxon>
        <taxon>Viridiplantae</taxon>
        <taxon>Streptophyta</taxon>
        <taxon>Embryophyta</taxon>
        <taxon>Tracheophyta</taxon>
        <taxon>Spermatophyta</taxon>
        <taxon>Magnoliopsida</taxon>
        <taxon>eudicotyledons</taxon>
        <taxon>Gunneridae</taxon>
        <taxon>Pentapetalae</taxon>
        <taxon>asterids</taxon>
        <taxon>lamiids</taxon>
        <taxon>Lamiales</taxon>
        <taxon>Orobanchaceae</taxon>
        <taxon>Buchnereae</taxon>
        <taxon>Striga</taxon>
    </lineage>
</organism>
<keyword evidence="1" id="KW-0812">Transmembrane</keyword>
<evidence type="ECO:0000256" key="1">
    <source>
        <dbReference type="SAM" id="Phobius"/>
    </source>
</evidence>
<keyword evidence="1" id="KW-0472">Membrane</keyword>
<keyword evidence="1" id="KW-1133">Transmembrane helix</keyword>
<keyword evidence="2" id="KW-0540">Nuclease</keyword>
<name>A0A5A7R209_STRAF</name>
<evidence type="ECO:0000313" key="2">
    <source>
        <dbReference type="EMBL" id="GER51416.1"/>
    </source>
</evidence>
<protein>
    <submittedName>
        <fullName evidence="2">Endonuclease MutS2</fullName>
    </submittedName>
</protein>
<feature type="transmembrane region" description="Helical" evidence="1">
    <location>
        <begin position="21"/>
        <end position="39"/>
    </location>
</feature>
<keyword evidence="2" id="KW-0255">Endonuclease</keyword>
<reference evidence="3" key="1">
    <citation type="journal article" date="2019" name="Curr. Biol.">
        <title>Genome Sequence of Striga asiatica Provides Insight into the Evolution of Plant Parasitism.</title>
        <authorList>
            <person name="Yoshida S."/>
            <person name="Kim S."/>
            <person name="Wafula E.K."/>
            <person name="Tanskanen J."/>
            <person name="Kim Y.M."/>
            <person name="Honaas L."/>
            <person name="Yang Z."/>
            <person name="Spallek T."/>
            <person name="Conn C.E."/>
            <person name="Ichihashi Y."/>
            <person name="Cheong K."/>
            <person name="Cui S."/>
            <person name="Der J.P."/>
            <person name="Gundlach H."/>
            <person name="Jiao Y."/>
            <person name="Hori C."/>
            <person name="Ishida J.K."/>
            <person name="Kasahara H."/>
            <person name="Kiba T."/>
            <person name="Kim M.S."/>
            <person name="Koo N."/>
            <person name="Laohavisit A."/>
            <person name="Lee Y.H."/>
            <person name="Lumba S."/>
            <person name="McCourt P."/>
            <person name="Mortimer J.C."/>
            <person name="Mutuku J.M."/>
            <person name="Nomura T."/>
            <person name="Sasaki-Sekimoto Y."/>
            <person name="Seto Y."/>
            <person name="Wang Y."/>
            <person name="Wakatake T."/>
            <person name="Sakakibara H."/>
            <person name="Demura T."/>
            <person name="Yamaguchi S."/>
            <person name="Yoneyama K."/>
            <person name="Manabe R.I."/>
            <person name="Nelson D.C."/>
            <person name="Schulman A.H."/>
            <person name="Timko M.P."/>
            <person name="dePamphilis C.W."/>
            <person name="Choi D."/>
            <person name="Shirasu K."/>
        </authorList>
    </citation>
    <scope>NUCLEOTIDE SEQUENCE [LARGE SCALE GENOMIC DNA]</scope>
    <source>
        <strain evidence="3">cv. UVA1</strain>
    </source>
</reference>
<dbReference type="AlphaFoldDB" id="A0A5A7R209"/>
<dbReference type="GO" id="GO:0004519">
    <property type="term" value="F:endonuclease activity"/>
    <property type="evidence" value="ECO:0007669"/>
    <property type="project" value="UniProtKB-KW"/>
</dbReference>
<keyword evidence="2" id="KW-0378">Hydrolase</keyword>
<sequence length="286" mass="32253">MLTEQYERVKRWRKIHHRRSTINGILAGPIMHSIGQILLEINLQILAVFHATRFQPFIHLIHNISGRVTGRRPDGEQRTVRLDPLFRNLDPFHQIVQKYQLLIAGAHHPMIPNHNNVHIFKNASILQTTNQFPNQPIDLNNGIRNLTIIGPHLVALMIRVFEVQCHKRRNFATGQIEIAQNGIDPLLERHRFVIELTVVFRAVPRAFLHLRSGPEIGGGLQAVVCYGLPERFAQPPLGLVAGHRELVAGVRIREVVVDDAVVGRVESGDDGVVVGESQGGEDWDQS</sequence>
<dbReference type="Proteomes" id="UP000325081">
    <property type="component" value="Unassembled WGS sequence"/>
</dbReference>
<proteinExistence type="predicted"/>
<dbReference type="EMBL" id="BKCP01009626">
    <property type="protein sequence ID" value="GER51416.1"/>
    <property type="molecule type" value="Genomic_DNA"/>
</dbReference>
<gene>
    <name evidence="2" type="ORF">STAS_28799</name>
</gene>
<evidence type="ECO:0000313" key="3">
    <source>
        <dbReference type="Proteomes" id="UP000325081"/>
    </source>
</evidence>
<comment type="caution">
    <text evidence="2">The sequence shown here is derived from an EMBL/GenBank/DDBJ whole genome shotgun (WGS) entry which is preliminary data.</text>
</comment>
<keyword evidence="3" id="KW-1185">Reference proteome</keyword>
<accession>A0A5A7R209</accession>